<proteinExistence type="predicted"/>
<dbReference type="Proteomes" id="UP000829398">
    <property type="component" value="Chromosome 4"/>
</dbReference>
<evidence type="ECO:0000313" key="2">
    <source>
        <dbReference type="Proteomes" id="UP000829398"/>
    </source>
</evidence>
<name>A0ACB8LH68_CITSI</name>
<dbReference type="EMBL" id="CM039173">
    <property type="protein sequence ID" value="KAH9772704.1"/>
    <property type="molecule type" value="Genomic_DNA"/>
</dbReference>
<evidence type="ECO:0000313" key="1">
    <source>
        <dbReference type="EMBL" id="KAH9772704.1"/>
    </source>
</evidence>
<accession>A0ACB8LH68</accession>
<keyword evidence="2" id="KW-1185">Reference proteome</keyword>
<gene>
    <name evidence="1" type="ORF">KPL71_013114</name>
</gene>
<reference evidence="2" key="1">
    <citation type="journal article" date="2023" name="Hortic. Res.">
        <title>A chromosome-level phased genome enabling allele-level studies in sweet orange: a case study on citrus Huanglongbing tolerance.</title>
        <authorList>
            <person name="Wu B."/>
            <person name="Yu Q."/>
            <person name="Deng Z."/>
            <person name="Duan Y."/>
            <person name="Luo F."/>
            <person name="Gmitter F. Jr."/>
        </authorList>
    </citation>
    <scope>NUCLEOTIDE SEQUENCE [LARGE SCALE GENOMIC DNA]</scope>
    <source>
        <strain evidence="2">cv. Valencia</strain>
    </source>
</reference>
<comment type="caution">
    <text evidence="1">The sequence shown here is derived from an EMBL/GenBank/DDBJ whole genome shotgun (WGS) entry which is preliminary data.</text>
</comment>
<sequence length="507" mass="57313">MFSLSSMPSTSSVLSTYTTFAASAMLVRTILNEVQTITNQFIPQKLQDILSSKLEGLFGNFSDQLTLIIEQSEGFSVNEIYQAAELYLSTRITPSIQQLRVSQAPREKSLSVTINEGQKVVDTFEGMQLTWELVTTENQKTSLDYDSGLYASETAHKSFHLSFSKLFKDKVLNKYLPYVAERSKAIKETKKAIKLYSLAAADAINLDHPSTFDTLAMDPVLKQALIDDLDRFVKRREFYSRVGKAWKRGYLLYGPPGTGKSSLIAAMANYLKFDIYDMELASLRSNSDLRRLLVSTGNRSIIVIEDIDCSIELENRQLSTCVSEATSIAICNYYVTLSGLLNFVDGLWSSCGDERIIVFTTNYKERLDPALLRPGRMDMHIHMSYLTPSGFKILAFNYLKIKSHSMFDEIEELIKEVEVTPAEVAEELMKSEDADVALNGLVDFLLGKKEQTMKCEEPKVDEGTQGNEEENESLKNEEDCTGQKRKNVNKKKKNKKLKSFSHLLRLM</sequence>
<organism evidence="1 2">
    <name type="scientific">Citrus sinensis</name>
    <name type="common">Sweet orange</name>
    <name type="synonym">Citrus aurantium var. sinensis</name>
    <dbReference type="NCBI Taxonomy" id="2711"/>
    <lineage>
        <taxon>Eukaryota</taxon>
        <taxon>Viridiplantae</taxon>
        <taxon>Streptophyta</taxon>
        <taxon>Embryophyta</taxon>
        <taxon>Tracheophyta</taxon>
        <taxon>Spermatophyta</taxon>
        <taxon>Magnoliopsida</taxon>
        <taxon>eudicotyledons</taxon>
        <taxon>Gunneridae</taxon>
        <taxon>Pentapetalae</taxon>
        <taxon>rosids</taxon>
        <taxon>malvids</taxon>
        <taxon>Sapindales</taxon>
        <taxon>Rutaceae</taxon>
        <taxon>Aurantioideae</taxon>
        <taxon>Citrus</taxon>
    </lineage>
</organism>
<protein>
    <submittedName>
        <fullName evidence="1">Protein HYPER-SENSITIVITY-RELATED 4</fullName>
    </submittedName>
</protein>